<keyword evidence="7" id="KW-0547">Nucleotide-binding</keyword>
<keyword evidence="4" id="KW-1003">Cell membrane</keyword>
<dbReference type="PROSITE" id="PS50885">
    <property type="entry name" value="HAMP"/>
    <property type="match status" value="1"/>
</dbReference>
<evidence type="ECO:0000256" key="1">
    <source>
        <dbReference type="ARBA" id="ARBA00000085"/>
    </source>
</evidence>
<dbReference type="SUPFAM" id="SSF55874">
    <property type="entry name" value="ATPase domain of HSP90 chaperone/DNA topoisomerase II/histidine kinase"/>
    <property type="match status" value="1"/>
</dbReference>
<dbReference type="Pfam" id="PF00512">
    <property type="entry name" value="HisKA"/>
    <property type="match status" value="1"/>
</dbReference>
<dbReference type="InterPro" id="IPR003660">
    <property type="entry name" value="HAMP_dom"/>
</dbReference>
<keyword evidence="13" id="KW-1185">Reference proteome</keyword>
<gene>
    <name evidence="12" type="ORF">AWM75_05170</name>
</gene>
<evidence type="ECO:0000256" key="7">
    <source>
        <dbReference type="ARBA" id="ARBA00022741"/>
    </source>
</evidence>
<dbReference type="InterPro" id="IPR003661">
    <property type="entry name" value="HisK_dim/P_dom"/>
</dbReference>
<dbReference type="GO" id="GO:0004721">
    <property type="term" value="F:phosphoprotein phosphatase activity"/>
    <property type="evidence" value="ECO:0007669"/>
    <property type="project" value="TreeGrafter"/>
</dbReference>
<dbReference type="InterPro" id="IPR000014">
    <property type="entry name" value="PAS"/>
</dbReference>
<dbReference type="GO" id="GO:0000155">
    <property type="term" value="F:phosphorelay sensor kinase activity"/>
    <property type="evidence" value="ECO:0007669"/>
    <property type="project" value="InterPro"/>
</dbReference>
<evidence type="ECO:0000256" key="5">
    <source>
        <dbReference type="ARBA" id="ARBA00022553"/>
    </source>
</evidence>
<keyword evidence="10" id="KW-0902">Two-component regulatory system</keyword>
<keyword evidence="11" id="KW-0472">Membrane</keyword>
<dbReference type="PANTHER" id="PTHR45453">
    <property type="entry name" value="PHOSPHATE REGULON SENSOR PROTEIN PHOR"/>
    <property type="match status" value="1"/>
</dbReference>
<evidence type="ECO:0000256" key="10">
    <source>
        <dbReference type="ARBA" id="ARBA00023012"/>
    </source>
</evidence>
<comment type="catalytic activity">
    <reaction evidence="1">
        <text>ATP + protein L-histidine = ADP + protein N-phospho-L-histidine.</text>
        <dbReference type="EC" id="2.7.13.3"/>
    </reaction>
</comment>
<dbReference type="CDD" id="cd00075">
    <property type="entry name" value="HATPase"/>
    <property type="match status" value="1"/>
</dbReference>
<accession>A0A0X8FLB6</accession>
<name>A0A0X8FLB6_9LACT</name>
<dbReference type="SUPFAM" id="SSF55785">
    <property type="entry name" value="PYP-like sensor domain (PAS domain)"/>
    <property type="match status" value="1"/>
</dbReference>
<evidence type="ECO:0000256" key="11">
    <source>
        <dbReference type="ARBA" id="ARBA00023136"/>
    </source>
</evidence>
<dbReference type="AlphaFoldDB" id="A0A0X8FLB6"/>
<reference evidence="12 13" key="1">
    <citation type="journal article" date="2016" name="Genome Announc.">
        <title>Complete Genome Sequences of Aerococcus christensenii CCUG 28831T, Aerococcus sanguinicola CCUG 43001T, Aerococcus urinae CCUG 36881T, Aerococcus urinaeequi CCUG 28094T, Aerococcus urinaehominis CCUG 42038 BT, and Aerococcus viridans CCUG 4311T.</title>
        <authorList>
            <person name="Carkaci D."/>
            <person name="Dargis R."/>
            <person name="Nielsen X.C."/>
            <person name="Skovgaard O."/>
            <person name="Fuursted K."/>
            <person name="Christensen J.J."/>
        </authorList>
    </citation>
    <scope>NUCLEOTIDE SEQUENCE [LARGE SCALE GENOMIC DNA]</scope>
    <source>
        <strain evidence="12 13">CCUG42038B</strain>
    </source>
</reference>
<keyword evidence="9" id="KW-0067">ATP-binding</keyword>
<dbReference type="STRING" id="128944.AWM75_05170"/>
<dbReference type="Gene3D" id="3.30.450.20">
    <property type="entry name" value="PAS domain"/>
    <property type="match status" value="1"/>
</dbReference>
<evidence type="ECO:0000256" key="6">
    <source>
        <dbReference type="ARBA" id="ARBA00022679"/>
    </source>
</evidence>
<dbReference type="EMBL" id="CP014163">
    <property type="protein sequence ID" value="AMB99422.1"/>
    <property type="molecule type" value="Genomic_DNA"/>
</dbReference>
<dbReference type="PANTHER" id="PTHR45453:SF1">
    <property type="entry name" value="PHOSPHATE REGULON SENSOR PROTEIN PHOR"/>
    <property type="match status" value="1"/>
</dbReference>
<dbReference type="InterPro" id="IPR036097">
    <property type="entry name" value="HisK_dim/P_sf"/>
</dbReference>
<dbReference type="InterPro" id="IPR005467">
    <property type="entry name" value="His_kinase_dom"/>
</dbReference>
<dbReference type="FunFam" id="1.10.287.130:FF:000008">
    <property type="entry name" value="Two-component sensor histidine kinase"/>
    <property type="match status" value="1"/>
</dbReference>
<dbReference type="InterPro" id="IPR036890">
    <property type="entry name" value="HATPase_C_sf"/>
</dbReference>
<dbReference type="GO" id="GO:0005886">
    <property type="term" value="C:plasma membrane"/>
    <property type="evidence" value="ECO:0007669"/>
    <property type="project" value="UniProtKB-SubCell"/>
</dbReference>
<dbReference type="FunFam" id="3.30.565.10:FF:000023">
    <property type="entry name" value="PAS domain-containing sensor histidine kinase"/>
    <property type="match status" value="1"/>
</dbReference>
<dbReference type="InterPro" id="IPR004358">
    <property type="entry name" value="Sig_transdc_His_kin-like_C"/>
</dbReference>
<dbReference type="SMART" id="SM00304">
    <property type="entry name" value="HAMP"/>
    <property type="match status" value="1"/>
</dbReference>
<comment type="subcellular location">
    <subcellularLocation>
        <location evidence="2">Cell membrane</location>
    </subcellularLocation>
</comment>
<evidence type="ECO:0000256" key="3">
    <source>
        <dbReference type="ARBA" id="ARBA00012438"/>
    </source>
</evidence>
<evidence type="ECO:0000256" key="2">
    <source>
        <dbReference type="ARBA" id="ARBA00004236"/>
    </source>
</evidence>
<sequence length="600" mass="68652">MKKLTLYITTVFALLFILYSFIFAYYTNQVVENMVQQETQANLLERADSLRPSFRSLALADVANDSQKWQDTRYNMLALINPQERVVVYDPAGQERFAAGKGGLKNFQLQARDLPTLDDKGREFDVVQVSDQDHDKELHIYAEPLRNSQGEMLGYLQIIRQVPDIHPIQNRLFRLATTTSVLAVIILLALLYFYFRRINMPIQTINYQLARIAQHDYNQPYRPMQLAEFDEIGHSINRLAENLQAQEVQLSIQDHRMATLVDYLIIGVVLIDEDRKIQIVNNAFLNILDIKEDIMNKDYRQVIEGYRLIQLIDRAYQDKVNVSDEIYLYFPRELVLDVNVLYIKEDGLADDFNDQVIMLVYDITEIRRLEKVRSDFISNASHELKTPVTALQGFTETLLDGAIDDKETTIGFVKIMQKESNRLSALITDILDLARIEQDQVSHRQERVNANDLVEDIVIHLSPQAQNKSIAVNVNSPLERPVYFNGDYGRVSQVLTNLLVNAINYTPQNGQVDIVVDTIDDAFVVFKVQDNGIGIPREDLGRIFERFYRVSKSRSTDSGGTGLGLAIVKNLVKVMNGRIEVTSELGTGSTFTVYLPINDN</sequence>
<dbReference type="PRINTS" id="PR00344">
    <property type="entry name" value="BCTRLSENSOR"/>
</dbReference>
<dbReference type="GO" id="GO:0016036">
    <property type="term" value="P:cellular response to phosphate starvation"/>
    <property type="evidence" value="ECO:0007669"/>
    <property type="project" value="TreeGrafter"/>
</dbReference>
<dbReference type="InterPro" id="IPR003594">
    <property type="entry name" value="HATPase_dom"/>
</dbReference>
<reference evidence="13" key="2">
    <citation type="submission" date="2016-01" db="EMBL/GenBank/DDBJ databases">
        <title>Six Aerococcus type strain genome sequencing and assembly using PacBio and Illumina Hiseq.</title>
        <authorList>
            <person name="Carkaci D."/>
            <person name="Dargis R."/>
            <person name="Nielsen X.C."/>
            <person name="Skovgaard O."/>
            <person name="Fuursted K."/>
            <person name="Christensen J.J."/>
        </authorList>
    </citation>
    <scope>NUCLEOTIDE SEQUENCE [LARGE SCALE GENOMIC DNA]</scope>
    <source>
        <strain evidence="13">CCUG42038B</strain>
    </source>
</reference>
<dbReference type="InterPro" id="IPR050351">
    <property type="entry name" value="BphY/WalK/GraS-like"/>
</dbReference>
<dbReference type="Pfam" id="PF02518">
    <property type="entry name" value="HATPase_c"/>
    <property type="match status" value="1"/>
</dbReference>
<dbReference type="SMART" id="SM00091">
    <property type="entry name" value="PAS"/>
    <property type="match status" value="1"/>
</dbReference>
<keyword evidence="6" id="KW-0808">Transferase</keyword>
<dbReference type="GO" id="GO:0005524">
    <property type="term" value="F:ATP binding"/>
    <property type="evidence" value="ECO:0007669"/>
    <property type="project" value="UniProtKB-KW"/>
</dbReference>
<proteinExistence type="predicted"/>
<dbReference type="SMART" id="SM00388">
    <property type="entry name" value="HisKA"/>
    <property type="match status" value="1"/>
</dbReference>
<organism evidence="12 13">
    <name type="scientific">Aerococcus urinaehominis</name>
    <dbReference type="NCBI Taxonomy" id="128944"/>
    <lineage>
        <taxon>Bacteria</taxon>
        <taxon>Bacillati</taxon>
        <taxon>Bacillota</taxon>
        <taxon>Bacilli</taxon>
        <taxon>Lactobacillales</taxon>
        <taxon>Aerococcaceae</taxon>
        <taxon>Aerococcus</taxon>
    </lineage>
</organism>
<dbReference type="Proteomes" id="UP000062260">
    <property type="component" value="Chromosome"/>
</dbReference>
<evidence type="ECO:0000256" key="4">
    <source>
        <dbReference type="ARBA" id="ARBA00022475"/>
    </source>
</evidence>
<keyword evidence="8" id="KW-0418">Kinase</keyword>
<protein>
    <recommendedName>
        <fullName evidence="3">histidine kinase</fullName>
        <ecNumber evidence="3">2.7.13.3</ecNumber>
    </recommendedName>
</protein>
<dbReference type="EC" id="2.7.13.3" evidence="3"/>
<evidence type="ECO:0000313" key="12">
    <source>
        <dbReference type="EMBL" id="AMB99422.1"/>
    </source>
</evidence>
<dbReference type="NCBIfam" id="NF046044">
    <property type="entry name" value="PnpS"/>
    <property type="match status" value="1"/>
</dbReference>
<evidence type="ECO:0000313" key="13">
    <source>
        <dbReference type="Proteomes" id="UP000062260"/>
    </source>
</evidence>
<dbReference type="KEGG" id="auh:AWM75_05170"/>
<dbReference type="Gene3D" id="3.30.565.10">
    <property type="entry name" value="Histidine kinase-like ATPase, C-terminal domain"/>
    <property type="match status" value="1"/>
</dbReference>
<dbReference type="RefSeq" id="WP_067979127.1">
    <property type="nucleotide sequence ID" value="NZ_FNHJ01000011.1"/>
</dbReference>
<dbReference type="SUPFAM" id="SSF47384">
    <property type="entry name" value="Homodimeric domain of signal transducing histidine kinase"/>
    <property type="match status" value="1"/>
</dbReference>
<evidence type="ECO:0000256" key="9">
    <source>
        <dbReference type="ARBA" id="ARBA00022840"/>
    </source>
</evidence>
<dbReference type="Gene3D" id="1.10.287.130">
    <property type="match status" value="1"/>
</dbReference>
<evidence type="ECO:0000256" key="8">
    <source>
        <dbReference type="ARBA" id="ARBA00022777"/>
    </source>
</evidence>
<dbReference type="CDD" id="cd00082">
    <property type="entry name" value="HisKA"/>
    <property type="match status" value="1"/>
</dbReference>
<dbReference type="SMART" id="SM00387">
    <property type="entry name" value="HATPase_c"/>
    <property type="match status" value="1"/>
</dbReference>
<dbReference type="PROSITE" id="PS50109">
    <property type="entry name" value="HIS_KIN"/>
    <property type="match status" value="1"/>
</dbReference>
<dbReference type="Gene3D" id="6.10.340.10">
    <property type="match status" value="1"/>
</dbReference>
<dbReference type="InterPro" id="IPR035965">
    <property type="entry name" value="PAS-like_dom_sf"/>
</dbReference>
<keyword evidence="5" id="KW-0597">Phosphoprotein</keyword>